<protein>
    <submittedName>
        <fullName evidence="2">Uncharacterized protein</fullName>
    </submittedName>
</protein>
<feature type="region of interest" description="Disordered" evidence="1">
    <location>
        <begin position="53"/>
        <end position="75"/>
    </location>
</feature>
<proteinExistence type="predicted"/>
<keyword evidence="3" id="KW-1185">Reference proteome</keyword>
<sequence length="75" mass="8368">MGEETTIEDGIWLTTHNEEEAGRYHGGGSKAYPSKILHDLQISHSKMNCIEASSDQPNQCPLPARQPPNQYKFLA</sequence>
<dbReference type="Proteomes" id="UP001234178">
    <property type="component" value="Unassembled WGS sequence"/>
</dbReference>
<evidence type="ECO:0000313" key="2">
    <source>
        <dbReference type="EMBL" id="KAK4025777.1"/>
    </source>
</evidence>
<reference evidence="2 3" key="1">
    <citation type="journal article" date="2023" name="Nucleic Acids Res.">
        <title>The hologenome of Daphnia magna reveals possible DNA methylation and microbiome-mediated evolution of the host genome.</title>
        <authorList>
            <person name="Chaturvedi A."/>
            <person name="Li X."/>
            <person name="Dhandapani V."/>
            <person name="Marshall H."/>
            <person name="Kissane S."/>
            <person name="Cuenca-Cambronero M."/>
            <person name="Asole G."/>
            <person name="Calvet F."/>
            <person name="Ruiz-Romero M."/>
            <person name="Marangio P."/>
            <person name="Guigo R."/>
            <person name="Rago D."/>
            <person name="Mirbahai L."/>
            <person name="Eastwood N."/>
            <person name="Colbourne J.K."/>
            <person name="Zhou J."/>
            <person name="Mallon E."/>
            <person name="Orsini L."/>
        </authorList>
    </citation>
    <scope>NUCLEOTIDE SEQUENCE [LARGE SCALE GENOMIC DNA]</scope>
    <source>
        <strain evidence="2">LRV0_1</strain>
    </source>
</reference>
<comment type="caution">
    <text evidence="2">The sequence shown here is derived from an EMBL/GenBank/DDBJ whole genome shotgun (WGS) entry which is preliminary data.</text>
</comment>
<name>A0ABR0AKY6_9CRUS</name>
<dbReference type="EMBL" id="JAOYFB010000038">
    <property type="protein sequence ID" value="KAK4025777.1"/>
    <property type="molecule type" value="Genomic_DNA"/>
</dbReference>
<accession>A0ABR0AKY6</accession>
<evidence type="ECO:0000256" key="1">
    <source>
        <dbReference type="SAM" id="MobiDB-lite"/>
    </source>
</evidence>
<gene>
    <name evidence="2" type="ORF">OUZ56_014824</name>
</gene>
<organism evidence="2 3">
    <name type="scientific">Daphnia magna</name>
    <dbReference type="NCBI Taxonomy" id="35525"/>
    <lineage>
        <taxon>Eukaryota</taxon>
        <taxon>Metazoa</taxon>
        <taxon>Ecdysozoa</taxon>
        <taxon>Arthropoda</taxon>
        <taxon>Crustacea</taxon>
        <taxon>Branchiopoda</taxon>
        <taxon>Diplostraca</taxon>
        <taxon>Cladocera</taxon>
        <taxon>Anomopoda</taxon>
        <taxon>Daphniidae</taxon>
        <taxon>Daphnia</taxon>
    </lineage>
</organism>
<evidence type="ECO:0000313" key="3">
    <source>
        <dbReference type="Proteomes" id="UP001234178"/>
    </source>
</evidence>